<dbReference type="EMBL" id="MF768985">
    <property type="protein sequence ID" value="ATU84237.1"/>
    <property type="molecule type" value="Genomic_DNA"/>
</dbReference>
<dbReference type="Proteomes" id="UP000267516">
    <property type="component" value="Segment"/>
</dbReference>
<proteinExistence type="predicted"/>
<sequence>MCTQSSAASVPAGNNLRDLRIVDMLNELVMHPEECLHRDRQTGVDLFFDRRETSISSSD</sequence>
<organism evidence="1">
    <name type="scientific">White spot syndrome virus</name>
    <dbReference type="NCBI Taxonomy" id="342409"/>
    <lineage>
        <taxon>Viruses</taxon>
        <taxon>Viruses incertae sedis</taxon>
        <taxon>Naldaviricetes</taxon>
        <taxon>Nimaviridae</taxon>
        <taxon>Whispovirus</taxon>
    </lineage>
</organism>
<evidence type="ECO:0000313" key="1">
    <source>
        <dbReference type="EMBL" id="ATU84237.1"/>
    </source>
</evidence>
<name>A0A2D3I756_9VIRU</name>
<protein>
    <submittedName>
        <fullName evidence="1">ORF304</fullName>
    </submittedName>
</protein>
<accession>A0A2D3I756</accession>
<reference evidence="1" key="1">
    <citation type="journal article" date="2018" name="Aquaculture">
        <title>Complete genome sequence of a white spot syndrome virus associated with a disease incursion in Australia.</title>
        <authorList>
            <person name="Oakey J."/>
            <person name="Smith C.S."/>
        </authorList>
    </citation>
    <scope>NUCLEOTIDE SEQUENCE [LARGE SCALE GENOMIC DNA]</scope>
    <source>
        <strain evidence="1">WSSV-AU</strain>
    </source>
</reference>